<sequence length="445" mass="50465">MPRQAPPPASHPASVPTSRPAGSFGRRDSFFLDKNDPALIAPHDPRVGDTKGHDLEGFELGICKHQHLRDGRDWPFWHVFINAQLRAAGAFSGTILSVKGDQRLLEELDEVCEDAAQDAVHHCDSGVDALRTLEELFSQPSFRRLCRIRTTIEDLQKLDQPSNGSCSFSHLEDLDDSFSRGQHRLEMLERYFDRSYQPLYDFWTDKARALSRDTRIICTGCYRKRFVYKFEHVVRNEREKRDRDLRSSGPTRRETGPHLPESGVTWKRRLPLVIDETDPDAHGKAAIDLNGLDLQVEQGSRLRCPEQWVPLRRVLRERLGQAGARERGTVITAQGDARLFGQLLSFCEGEALRVIMFCHSGLQAGTDLEIHFSRCSSLPDPTAATTATTATTTTATDEDMEEVIWIPNPNIQAPTITIKDEDDDMDVKWVPRTNSEVVIPMRRRT</sequence>
<evidence type="ECO:0000313" key="3">
    <source>
        <dbReference type="Proteomes" id="UP000029964"/>
    </source>
</evidence>
<gene>
    <name evidence="2" type="ORF">ACRE_083600</name>
</gene>
<evidence type="ECO:0000256" key="1">
    <source>
        <dbReference type="SAM" id="MobiDB-lite"/>
    </source>
</evidence>
<proteinExistence type="predicted"/>
<reference evidence="3" key="1">
    <citation type="journal article" date="2014" name="Genome Announc.">
        <title>Genome sequence and annotation of Acremonium chrysogenum, producer of the beta-lactam antibiotic cephalosporin C.</title>
        <authorList>
            <person name="Terfehr D."/>
            <person name="Dahlmann T.A."/>
            <person name="Specht T."/>
            <person name="Zadra I."/>
            <person name="Kuernsteiner H."/>
            <person name="Kueck U."/>
        </authorList>
    </citation>
    <scope>NUCLEOTIDE SEQUENCE [LARGE SCALE GENOMIC DNA]</scope>
    <source>
        <strain evidence="3">ATCC 11550 / CBS 779.69 / DSM 880 / IAM 14645 / JCM 23072 / IMI 49137</strain>
    </source>
</reference>
<name>A0A086SV00_HAPC1</name>
<feature type="region of interest" description="Disordered" evidence="1">
    <location>
        <begin position="1"/>
        <end position="21"/>
    </location>
</feature>
<dbReference type="AlphaFoldDB" id="A0A086SV00"/>
<comment type="caution">
    <text evidence="2">The sequence shown here is derived from an EMBL/GenBank/DDBJ whole genome shotgun (WGS) entry which is preliminary data.</text>
</comment>
<accession>A0A086SV00</accession>
<dbReference type="HOGENOM" id="CLU_615321_0_0_1"/>
<evidence type="ECO:0000313" key="2">
    <source>
        <dbReference type="EMBL" id="KFH40932.1"/>
    </source>
</evidence>
<dbReference type="EMBL" id="JPKY01000156">
    <property type="protein sequence ID" value="KFH40932.1"/>
    <property type="molecule type" value="Genomic_DNA"/>
</dbReference>
<feature type="compositionally biased region" description="Basic and acidic residues" evidence="1">
    <location>
        <begin position="239"/>
        <end position="256"/>
    </location>
</feature>
<dbReference type="Proteomes" id="UP000029964">
    <property type="component" value="Unassembled WGS sequence"/>
</dbReference>
<protein>
    <submittedName>
        <fullName evidence="2">Uncharacterized protein</fullName>
    </submittedName>
</protein>
<feature type="region of interest" description="Disordered" evidence="1">
    <location>
        <begin position="239"/>
        <end position="260"/>
    </location>
</feature>
<organism evidence="2 3">
    <name type="scientific">Hapsidospora chrysogenum (strain ATCC 11550 / CBS 779.69 / DSM 880 / IAM 14645 / JCM 23072 / IMI 49137)</name>
    <name type="common">Acremonium chrysogenum</name>
    <dbReference type="NCBI Taxonomy" id="857340"/>
    <lineage>
        <taxon>Eukaryota</taxon>
        <taxon>Fungi</taxon>
        <taxon>Dikarya</taxon>
        <taxon>Ascomycota</taxon>
        <taxon>Pezizomycotina</taxon>
        <taxon>Sordariomycetes</taxon>
        <taxon>Hypocreomycetidae</taxon>
        <taxon>Hypocreales</taxon>
        <taxon>Bionectriaceae</taxon>
        <taxon>Hapsidospora</taxon>
    </lineage>
</organism>
<feature type="compositionally biased region" description="Pro residues" evidence="1">
    <location>
        <begin position="1"/>
        <end position="10"/>
    </location>
</feature>
<keyword evidence="3" id="KW-1185">Reference proteome</keyword>